<dbReference type="AlphaFoldDB" id="A0A5B7J7W3"/>
<gene>
    <name evidence="2" type="ORF">E2C01_085546</name>
</gene>
<evidence type="ECO:0000256" key="1">
    <source>
        <dbReference type="SAM" id="MobiDB-lite"/>
    </source>
</evidence>
<protein>
    <submittedName>
        <fullName evidence="2">Uncharacterized protein</fullName>
    </submittedName>
</protein>
<comment type="caution">
    <text evidence="2">The sequence shown here is derived from an EMBL/GenBank/DDBJ whole genome shotgun (WGS) entry which is preliminary data.</text>
</comment>
<dbReference type="EMBL" id="VSRR010084788">
    <property type="protein sequence ID" value="MPC90553.1"/>
    <property type="molecule type" value="Genomic_DNA"/>
</dbReference>
<organism evidence="2 3">
    <name type="scientific">Portunus trituberculatus</name>
    <name type="common">Swimming crab</name>
    <name type="synonym">Neptunus trituberculatus</name>
    <dbReference type="NCBI Taxonomy" id="210409"/>
    <lineage>
        <taxon>Eukaryota</taxon>
        <taxon>Metazoa</taxon>
        <taxon>Ecdysozoa</taxon>
        <taxon>Arthropoda</taxon>
        <taxon>Crustacea</taxon>
        <taxon>Multicrustacea</taxon>
        <taxon>Malacostraca</taxon>
        <taxon>Eumalacostraca</taxon>
        <taxon>Eucarida</taxon>
        <taxon>Decapoda</taxon>
        <taxon>Pleocyemata</taxon>
        <taxon>Brachyura</taxon>
        <taxon>Eubrachyura</taxon>
        <taxon>Portunoidea</taxon>
        <taxon>Portunidae</taxon>
        <taxon>Portuninae</taxon>
        <taxon>Portunus</taxon>
    </lineage>
</organism>
<accession>A0A5B7J7W3</accession>
<feature type="region of interest" description="Disordered" evidence="1">
    <location>
        <begin position="111"/>
        <end position="136"/>
    </location>
</feature>
<dbReference type="Proteomes" id="UP000324222">
    <property type="component" value="Unassembled WGS sequence"/>
</dbReference>
<keyword evidence="3" id="KW-1185">Reference proteome</keyword>
<sequence length="136" mass="14798">MTGRSPTRTVWGAITQAVTGGRRRGSEGRVAADRGRVMNLSVRAEVGNARSRDSREVTMKTAIPSASVAMHSTKDLMECDAETLMARVLIIARDLAATEVLGVVKVSASVPTDKIKRDNESARKDGRKEVMREDKE</sequence>
<evidence type="ECO:0000313" key="2">
    <source>
        <dbReference type="EMBL" id="MPC90553.1"/>
    </source>
</evidence>
<proteinExistence type="predicted"/>
<name>A0A5B7J7W3_PORTR</name>
<evidence type="ECO:0000313" key="3">
    <source>
        <dbReference type="Proteomes" id="UP000324222"/>
    </source>
</evidence>
<feature type="compositionally biased region" description="Basic and acidic residues" evidence="1">
    <location>
        <begin position="113"/>
        <end position="136"/>
    </location>
</feature>
<reference evidence="2 3" key="1">
    <citation type="submission" date="2019-05" db="EMBL/GenBank/DDBJ databases">
        <title>Another draft genome of Portunus trituberculatus and its Hox gene families provides insights of decapod evolution.</title>
        <authorList>
            <person name="Jeong J.-H."/>
            <person name="Song I."/>
            <person name="Kim S."/>
            <person name="Choi T."/>
            <person name="Kim D."/>
            <person name="Ryu S."/>
            <person name="Kim W."/>
        </authorList>
    </citation>
    <scope>NUCLEOTIDE SEQUENCE [LARGE SCALE GENOMIC DNA]</scope>
    <source>
        <tissue evidence="2">Muscle</tissue>
    </source>
</reference>